<feature type="transmembrane region" description="Helical" evidence="5">
    <location>
        <begin position="41"/>
        <end position="61"/>
    </location>
</feature>
<dbReference type="InterPro" id="IPR004710">
    <property type="entry name" value="Bilac:Na_transpt"/>
</dbReference>
<dbReference type="InterPro" id="IPR002657">
    <property type="entry name" value="BilAc:Na_symport/Acr3"/>
</dbReference>
<dbReference type="Gene3D" id="1.20.1530.20">
    <property type="match status" value="1"/>
</dbReference>
<dbReference type="PANTHER" id="PTHR10361:SF28">
    <property type="entry name" value="P3 PROTEIN-RELATED"/>
    <property type="match status" value="1"/>
</dbReference>
<comment type="subcellular location">
    <subcellularLocation>
        <location evidence="1">Membrane</location>
        <topology evidence="1">Multi-pass membrane protein</topology>
    </subcellularLocation>
</comment>
<reference evidence="7" key="1">
    <citation type="submission" date="2016-10" db="EMBL/GenBank/DDBJ databases">
        <authorList>
            <person name="Varghese N."/>
            <person name="Submissions S."/>
        </authorList>
    </citation>
    <scope>NUCLEOTIDE SEQUENCE [LARGE SCALE GENOMIC DNA]</scope>
    <source>
        <strain evidence="7">BP1-148</strain>
    </source>
</reference>
<evidence type="ECO:0000256" key="5">
    <source>
        <dbReference type="SAM" id="Phobius"/>
    </source>
</evidence>
<dbReference type="Pfam" id="PF01758">
    <property type="entry name" value="SBF"/>
    <property type="match status" value="1"/>
</dbReference>
<sequence length="311" mass="32820">MKTICDFIARWMGAMVVLVAALALAVPTSLAWIGTWVINPMLGIIMFGMGLTLSPQDFKIVLSRPKDILIGCMTQFTVMPLLALGLTWAFALPEELAIGVILVGCCPGGTASNVITYLAKGDLALSVGMTAASTLLAPLLTPLLVWALAGTMVDVDALGMLMSIVYVVIAPIVGGLLCQRFIPRVTRRVTPYLPAFSSVMIALLVGIIVAHNADRVLTAGLLVMLIVMIHNLLGLAIGFSVGRLLHLQKPKCVALSIEVGMQNSGLASSLAVLHFAAYPLATIPGAVFSVWHNISGALVAKLYSSNKTSEQ</sequence>
<evidence type="ECO:0000256" key="2">
    <source>
        <dbReference type="ARBA" id="ARBA00022692"/>
    </source>
</evidence>
<dbReference type="Proteomes" id="UP000198779">
    <property type="component" value="Unassembled WGS sequence"/>
</dbReference>
<evidence type="ECO:0000256" key="1">
    <source>
        <dbReference type="ARBA" id="ARBA00004141"/>
    </source>
</evidence>
<organism evidence="6 7">
    <name type="scientific">Prevotella communis</name>
    <dbReference type="NCBI Taxonomy" id="2913614"/>
    <lineage>
        <taxon>Bacteria</taxon>
        <taxon>Pseudomonadati</taxon>
        <taxon>Bacteroidota</taxon>
        <taxon>Bacteroidia</taxon>
        <taxon>Bacteroidales</taxon>
        <taxon>Prevotellaceae</taxon>
        <taxon>Prevotella</taxon>
    </lineage>
</organism>
<feature type="transmembrane region" description="Helical" evidence="5">
    <location>
        <begin position="68"/>
        <end position="90"/>
    </location>
</feature>
<dbReference type="EMBL" id="FNCQ01000003">
    <property type="protein sequence ID" value="SDG37102.1"/>
    <property type="molecule type" value="Genomic_DNA"/>
</dbReference>
<accession>A0A1G7TPQ5</accession>
<feature type="transmembrane region" description="Helical" evidence="5">
    <location>
        <begin position="96"/>
        <end position="119"/>
    </location>
</feature>
<keyword evidence="4 5" id="KW-0472">Membrane</keyword>
<feature type="transmembrane region" description="Helical" evidence="5">
    <location>
        <begin position="131"/>
        <end position="151"/>
    </location>
</feature>
<dbReference type="GO" id="GO:0016020">
    <property type="term" value="C:membrane"/>
    <property type="evidence" value="ECO:0007669"/>
    <property type="project" value="UniProtKB-SubCell"/>
</dbReference>
<name>A0A1G7TPQ5_9BACT</name>
<dbReference type="AlphaFoldDB" id="A0A1G7TPQ5"/>
<evidence type="ECO:0000313" key="6">
    <source>
        <dbReference type="EMBL" id="SDG37102.1"/>
    </source>
</evidence>
<evidence type="ECO:0000256" key="3">
    <source>
        <dbReference type="ARBA" id="ARBA00022989"/>
    </source>
</evidence>
<feature type="transmembrane region" description="Helical" evidence="5">
    <location>
        <begin position="189"/>
        <end position="210"/>
    </location>
</feature>
<gene>
    <name evidence="6" type="ORF">SAMN04487901_10387</name>
</gene>
<feature type="transmembrane region" description="Helical" evidence="5">
    <location>
        <begin position="216"/>
        <end position="241"/>
    </location>
</feature>
<keyword evidence="2 5" id="KW-0812">Transmembrane</keyword>
<protein>
    <submittedName>
        <fullName evidence="6">Bile acid:Na+ symporter, BASS family</fullName>
    </submittedName>
</protein>
<feature type="transmembrane region" description="Helical" evidence="5">
    <location>
        <begin position="157"/>
        <end position="177"/>
    </location>
</feature>
<evidence type="ECO:0000313" key="7">
    <source>
        <dbReference type="Proteomes" id="UP000198779"/>
    </source>
</evidence>
<proteinExistence type="predicted"/>
<evidence type="ECO:0000256" key="4">
    <source>
        <dbReference type="ARBA" id="ARBA00023136"/>
    </source>
</evidence>
<dbReference type="InterPro" id="IPR038770">
    <property type="entry name" value="Na+/solute_symporter_sf"/>
</dbReference>
<dbReference type="PANTHER" id="PTHR10361">
    <property type="entry name" value="SODIUM-BILE ACID COTRANSPORTER"/>
    <property type="match status" value="1"/>
</dbReference>
<keyword evidence="7" id="KW-1185">Reference proteome</keyword>
<dbReference type="STRING" id="645274.SAMN04487901_10387"/>
<dbReference type="RefSeq" id="WP_091815042.1">
    <property type="nucleotide sequence ID" value="NZ_FNCQ01000003.1"/>
</dbReference>
<keyword evidence="3 5" id="KW-1133">Transmembrane helix</keyword>